<dbReference type="Proteomes" id="UP000319486">
    <property type="component" value="Unassembled WGS sequence"/>
</dbReference>
<dbReference type="PROSITE" id="PS52050">
    <property type="entry name" value="WYL"/>
    <property type="match status" value="1"/>
</dbReference>
<dbReference type="SUPFAM" id="SSF46785">
    <property type="entry name" value="Winged helix' DNA-binding domain"/>
    <property type="match status" value="1"/>
</dbReference>
<evidence type="ECO:0000313" key="4">
    <source>
        <dbReference type="EMBL" id="TPG10725.1"/>
    </source>
</evidence>
<dbReference type="Pfam" id="PF25583">
    <property type="entry name" value="WCX"/>
    <property type="match status" value="1"/>
</dbReference>
<evidence type="ECO:0000259" key="1">
    <source>
        <dbReference type="Pfam" id="PF08279"/>
    </source>
</evidence>
<dbReference type="PANTHER" id="PTHR34580:SF3">
    <property type="entry name" value="PROTEIN PAFB"/>
    <property type="match status" value="1"/>
</dbReference>
<keyword evidence="5" id="KW-1185">Reference proteome</keyword>
<dbReference type="InterPro" id="IPR051534">
    <property type="entry name" value="CBASS_pafABC_assoc_protein"/>
</dbReference>
<dbReference type="PANTHER" id="PTHR34580">
    <property type="match status" value="1"/>
</dbReference>
<accession>A0A502CAU4</accession>
<evidence type="ECO:0000259" key="2">
    <source>
        <dbReference type="Pfam" id="PF13280"/>
    </source>
</evidence>
<dbReference type="InterPro" id="IPR026881">
    <property type="entry name" value="WYL_dom"/>
</dbReference>
<dbReference type="Pfam" id="PF13280">
    <property type="entry name" value="WYL"/>
    <property type="match status" value="1"/>
</dbReference>
<protein>
    <submittedName>
        <fullName evidence="4">YafY family transcriptional regulator</fullName>
    </submittedName>
</protein>
<organism evidence="4 5">
    <name type="scientific">Rhodanobacter glycinis</name>
    <dbReference type="NCBI Taxonomy" id="582702"/>
    <lineage>
        <taxon>Bacteria</taxon>
        <taxon>Pseudomonadati</taxon>
        <taxon>Pseudomonadota</taxon>
        <taxon>Gammaproteobacteria</taxon>
        <taxon>Lysobacterales</taxon>
        <taxon>Rhodanobacteraceae</taxon>
        <taxon>Rhodanobacter</taxon>
    </lineage>
</organism>
<comment type="caution">
    <text evidence="4">The sequence shown here is derived from an EMBL/GenBank/DDBJ whole genome shotgun (WGS) entry which is preliminary data.</text>
</comment>
<dbReference type="AlphaFoldDB" id="A0A502CAU4"/>
<dbReference type="PIRSF" id="PIRSF016838">
    <property type="entry name" value="PafC"/>
    <property type="match status" value="1"/>
</dbReference>
<gene>
    <name evidence="4" type="ORF">EAH88_06510</name>
</gene>
<dbReference type="InterPro" id="IPR057727">
    <property type="entry name" value="WCX_dom"/>
</dbReference>
<dbReference type="InterPro" id="IPR036388">
    <property type="entry name" value="WH-like_DNA-bd_sf"/>
</dbReference>
<proteinExistence type="predicted"/>
<dbReference type="InterPro" id="IPR036390">
    <property type="entry name" value="WH_DNA-bd_sf"/>
</dbReference>
<dbReference type="InterPro" id="IPR028349">
    <property type="entry name" value="PafC-like"/>
</dbReference>
<sequence length="321" mass="34922">MAKPTTRVLAVLDLLQSHGRMSGPELAQRVGVDVRTLRRYMVMLEDLGIPLTTERGRHGAYMLVAGFKLPPMMFTNDEAVALSVGMVAARGLGLADAAPAVASVQAKLARVMPDSLKRHVSAIADTVKVDLQTSSTTPGSNAALMALTTAAQSQQRVSMSYDSAQGSHTERQFDPYGLVYRAGGWYALGMCHLRNGLRSFRLDRVGKVTLLDRHFKRPANFDALDQLVQSIASMPRGRTIEVLLRTELQTAQAAFSLAFGVFEPVKDGVLLHTSADDLAWFARRLAALPFDFEIRAPAELRTELTICAVRLQALAEDASQG</sequence>
<evidence type="ECO:0000259" key="3">
    <source>
        <dbReference type="Pfam" id="PF25583"/>
    </source>
</evidence>
<reference evidence="4 5" key="1">
    <citation type="journal article" date="2019" name="Environ. Microbiol.">
        <title>Species interactions and distinct microbial communities in high Arctic permafrost affected cryosols are associated with the CH4 and CO2 gas fluxes.</title>
        <authorList>
            <person name="Altshuler I."/>
            <person name="Hamel J."/>
            <person name="Turney S."/>
            <person name="Magnuson E."/>
            <person name="Levesque R."/>
            <person name="Greer C."/>
            <person name="Whyte L.G."/>
        </authorList>
    </citation>
    <scope>NUCLEOTIDE SEQUENCE [LARGE SCALE GENOMIC DNA]</scope>
    <source>
        <strain evidence="4 5">S13Y</strain>
    </source>
</reference>
<feature type="domain" description="Helix-turn-helix type 11" evidence="1">
    <location>
        <begin position="7"/>
        <end position="59"/>
    </location>
</feature>
<evidence type="ECO:0000313" key="5">
    <source>
        <dbReference type="Proteomes" id="UP000319486"/>
    </source>
</evidence>
<feature type="domain" description="WCX" evidence="3">
    <location>
        <begin position="248"/>
        <end position="304"/>
    </location>
</feature>
<feature type="domain" description="WYL" evidence="2">
    <location>
        <begin position="143"/>
        <end position="209"/>
    </location>
</feature>
<name>A0A502CAU4_9GAMM</name>
<dbReference type="RefSeq" id="WP_140650315.1">
    <property type="nucleotide sequence ID" value="NZ_RCZO01000002.1"/>
</dbReference>
<dbReference type="Gene3D" id="1.10.10.10">
    <property type="entry name" value="Winged helix-like DNA-binding domain superfamily/Winged helix DNA-binding domain"/>
    <property type="match status" value="1"/>
</dbReference>
<dbReference type="InterPro" id="IPR013196">
    <property type="entry name" value="HTH_11"/>
</dbReference>
<dbReference type="EMBL" id="RCZO01000002">
    <property type="protein sequence ID" value="TPG10725.1"/>
    <property type="molecule type" value="Genomic_DNA"/>
</dbReference>
<dbReference type="Pfam" id="PF08279">
    <property type="entry name" value="HTH_11"/>
    <property type="match status" value="1"/>
</dbReference>